<proteinExistence type="predicted"/>
<sequence length="213" mass="23636">MMMVMATSAEGSATTIEIEMTAIVEESATTNRAGYGTLIALDNTGTEDDSAGSTGRGRMATWKREEQRVLAVAIVAVDGEEETARDSNGNTVVGSRGSGDIGIEMVVRDSYGRGWQHHDTRIKIAARDCYGKGWMEAKMAVTRKKQCWDRWQRPLERMVEGCELKWEAEMAMRDRYSRGMQQQWQLRLHRLQATYEGSNSSGRGNDDGNAGAT</sequence>
<evidence type="ECO:0000313" key="2">
    <source>
        <dbReference type="Proteomes" id="UP000287651"/>
    </source>
</evidence>
<gene>
    <name evidence="1" type="ORF">B296_00041059</name>
</gene>
<name>A0A426ZNB0_ENSVE</name>
<comment type="caution">
    <text evidence="1">The sequence shown here is derived from an EMBL/GenBank/DDBJ whole genome shotgun (WGS) entry which is preliminary data.</text>
</comment>
<evidence type="ECO:0000313" key="1">
    <source>
        <dbReference type="EMBL" id="RRT65477.1"/>
    </source>
</evidence>
<dbReference type="Proteomes" id="UP000287651">
    <property type="component" value="Unassembled WGS sequence"/>
</dbReference>
<dbReference type="AlphaFoldDB" id="A0A426ZNB0"/>
<organism evidence="1 2">
    <name type="scientific">Ensete ventricosum</name>
    <name type="common">Abyssinian banana</name>
    <name type="synonym">Musa ensete</name>
    <dbReference type="NCBI Taxonomy" id="4639"/>
    <lineage>
        <taxon>Eukaryota</taxon>
        <taxon>Viridiplantae</taxon>
        <taxon>Streptophyta</taxon>
        <taxon>Embryophyta</taxon>
        <taxon>Tracheophyta</taxon>
        <taxon>Spermatophyta</taxon>
        <taxon>Magnoliopsida</taxon>
        <taxon>Liliopsida</taxon>
        <taxon>Zingiberales</taxon>
        <taxon>Musaceae</taxon>
        <taxon>Ensete</taxon>
    </lineage>
</organism>
<reference evidence="1 2" key="1">
    <citation type="journal article" date="2014" name="Agronomy (Basel)">
        <title>A Draft Genome Sequence for Ensete ventricosum, the Drought-Tolerant Tree Against Hunger.</title>
        <authorList>
            <person name="Harrison J."/>
            <person name="Moore K.A."/>
            <person name="Paszkiewicz K."/>
            <person name="Jones T."/>
            <person name="Grant M."/>
            <person name="Ambacheew D."/>
            <person name="Muzemil S."/>
            <person name="Studholme D.J."/>
        </authorList>
    </citation>
    <scope>NUCLEOTIDE SEQUENCE [LARGE SCALE GENOMIC DNA]</scope>
</reference>
<accession>A0A426ZNB0</accession>
<dbReference type="EMBL" id="AMZH03005802">
    <property type="protein sequence ID" value="RRT65477.1"/>
    <property type="molecule type" value="Genomic_DNA"/>
</dbReference>
<protein>
    <submittedName>
        <fullName evidence="1">Uncharacterized protein</fullName>
    </submittedName>
</protein>